<keyword evidence="7" id="KW-0067">ATP-binding</keyword>
<evidence type="ECO:0000256" key="8">
    <source>
        <dbReference type="ARBA" id="ARBA00023125"/>
    </source>
</evidence>
<dbReference type="GO" id="GO:0043564">
    <property type="term" value="C:Ku70:Ku80 complex"/>
    <property type="evidence" value="ECO:0007669"/>
    <property type="project" value="InterPro"/>
</dbReference>
<dbReference type="AlphaFoldDB" id="R7QDZ0"/>
<dbReference type="GO" id="GO:0042162">
    <property type="term" value="F:telomeric DNA binding"/>
    <property type="evidence" value="ECO:0007669"/>
    <property type="project" value="InterPro"/>
</dbReference>
<dbReference type="Gene3D" id="1.10.720.30">
    <property type="entry name" value="SAP domain"/>
    <property type="match status" value="1"/>
</dbReference>
<dbReference type="GO" id="GO:0006310">
    <property type="term" value="P:DNA recombination"/>
    <property type="evidence" value="ECO:0007669"/>
    <property type="project" value="UniProtKB-KW"/>
</dbReference>
<evidence type="ECO:0000313" key="13">
    <source>
        <dbReference type="EMBL" id="CDF36732.1"/>
    </source>
</evidence>
<keyword evidence="8" id="KW-0238">DNA-binding</keyword>
<evidence type="ECO:0000256" key="11">
    <source>
        <dbReference type="ARBA" id="ARBA00023242"/>
    </source>
</evidence>
<dbReference type="InterPro" id="IPR036465">
    <property type="entry name" value="vWFA_dom_sf"/>
</dbReference>
<dbReference type="PANTHER" id="PTHR12604">
    <property type="entry name" value="KU AUTOANTIGEN DNA HELICASE"/>
    <property type="match status" value="1"/>
</dbReference>
<evidence type="ECO:0000259" key="12">
    <source>
        <dbReference type="PROSITE" id="PS50800"/>
    </source>
</evidence>
<dbReference type="GO" id="GO:0005524">
    <property type="term" value="F:ATP binding"/>
    <property type="evidence" value="ECO:0007669"/>
    <property type="project" value="UniProtKB-KW"/>
</dbReference>
<dbReference type="SUPFAM" id="SSF68906">
    <property type="entry name" value="SAP domain"/>
    <property type="match status" value="1"/>
</dbReference>
<dbReference type="GO" id="GO:0003678">
    <property type="term" value="F:DNA helicase activity"/>
    <property type="evidence" value="ECO:0007669"/>
    <property type="project" value="InterPro"/>
</dbReference>
<dbReference type="Gene3D" id="2.40.290.10">
    <property type="match status" value="1"/>
</dbReference>
<dbReference type="SMART" id="SM00559">
    <property type="entry name" value="Ku78"/>
    <property type="match status" value="1"/>
</dbReference>
<evidence type="ECO:0000256" key="2">
    <source>
        <dbReference type="ARBA" id="ARBA00005240"/>
    </source>
</evidence>
<evidence type="ECO:0000256" key="10">
    <source>
        <dbReference type="ARBA" id="ARBA00023204"/>
    </source>
</evidence>
<keyword evidence="11" id="KW-0539">Nucleus</keyword>
<dbReference type="STRING" id="2769.R7QDZ0"/>
<reference evidence="14" key="1">
    <citation type="journal article" date="2013" name="Proc. Natl. Acad. Sci. U.S.A.">
        <title>Genome structure and metabolic features in the red seaweed Chondrus crispus shed light on evolution of the Archaeplastida.</title>
        <authorList>
            <person name="Collen J."/>
            <person name="Porcel B."/>
            <person name="Carre W."/>
            <person name="Ball S.G."/>
            <person name="Chaparro C."/>
            <person name="Tonon T."/>
            <person name="Barbeyron T."/>
            <person name="Michel G."/>
            <person name="Noel B."/>
            <person name="Valentin K."/>
            <person name="Elias M."/>
            <person name="Artiguenave F."/>
            <person name="Arun A."/>
            <person name="Aury J.M."/>
            <person name="Barbosa-Neto J.F."/>
            <person name="Bothwell J.H."/>
            <person name="Bouget F.Y."/>
            <person name="Brillet L."/>
            <person name="Cabello-Hurtado F."/>
            <person name="Capella-Gutierrez S."/>
            <person name="Charrier B."/>
            <person name="Cladiere L."/>
            <person name="Cock J.M."/>
            <person name="Coelho S.M."/>
            <person name="Colleoni C."/>
            <person name="Czjzek M."/>
            <person name="Da Silva C."/>
            <person name="Delage L."/>
            <person name="Denoeud F."/>
            <person name="Deschamps P."/>
            <person name="Dittami S.M."/>
            <person name="Gabaldon T."/>
            <person name="Gachon C.M."/>
            <person name="Groisillier A."/>
            <person name="Herve C."/>
            <person name="Jabbari K."/>
            <person name="Katinka M."/>
            <person name="Kloareg B."/>
            <person name="Kowalczyk N."/>
            <person name="Labadie K."/>
            <person name="Leblanc C."/>
            <person name="Lopez P.J."/>
            <person name="McLachlan D.H."/>
            <person name="Meslet-Cladiere L."/>
            <person name="Moustafa A."/>
            <person name="Nehr Z."/>
            <person name="Nyvall Collen P."/>
            <person name="Panaud O."/>
            <person name="Partensky F."/>
            <person name="Poulain J."/>
            <person name="Rensing S.A."/>
            <person name="Rousvoal S."/>
            <person name="Samson G."/>
            <person name="Symeonidi A."/>
            <person name="Weissenbach J."/>
            <person name="Zambounis A."/>
            <person name="Wincker P."/>
            <person name="Boyen C."/>
        </authorList>
    </citation>
    <scope>NUCLEOTIDE SEQUENCE [LARGE SCALE GENOMIC DNA]</scope>
    <source>
        <strain evidence="14">cv. Stackhouse</strain>
    </source>
</reference>
<dbReference type="Pfam" id="PF02735">
    <property type="entry name" value="Ku"/>
    <property type="match status" value="1"/>
</dbReference>
<keyword evidence="3" id="KW-0547">Nucleotide-binding</keyword>
<feature type="domain" description="SAP" evidence="12">
    <location>
        <begin position="685"/>
        <end position="719"/>
    </location>
</feature>
<dbReference type="Gene3D" id="1.10.1600.10">
    <property type="match status" value="1"/>
</dbReference>
<dbReference type="GO" id="GO:0000723">
    <property type="term" value="P:telomere maintenance"/>
    <property type="evidence" value="ECO:0007669"/>
    <property type="project" value="InterPro"/>
</dbReference>
<organism evidence="13 14">
    <name type="scientific">Chondrus crispus</name>
    <name type="common">Carrageen Irish moss</name>
    <name type="synonym">Polymorpha crispa</name>
    <dbReference type="NCBI Taxonomy" id="2769"/>
    <lineage>
        <taxon>Eukaryota</taxon>
        <taxon>Rhodophyta</taxon>
        <taxon>Florideophyceae</taxon>
        <taxon>Rhodymeniophycidae</taxon>
        <taxon>Gigartinales</taxon>
        <taxon>Gigartinaceae</taxon>
        <taxon>Chondrus</taxon>
    </lineage>
</organism>
<proteinExistence type="inferred from homology"/>
<keyword evidence="6" id="KW-0347">Helicase</keyword>
<dbReference type="Gene3D" id="3.40.50.410">
    <property type="entry name" value="von Willebrand factor, type A domain"/>
    <property type="match status" value="1"/>
</dbReference>
<dbReference type="GO" id="GO:0003684">
    <property type="term" value="F:damaged DNA binding"/>
    <property type="evidence" value="ECO:0007669"/>
    <property type="project" value="InterPro"/>
</dbReference>
<evidence type="ECO:0000256" key="9">
    <source>
        <dbReference type="ARBA" id="ARBA00023172"/>
    </source>
</evidence>
<dbReference type="OrthoDB" id="3249161at2759"/>
<evidence type="ECO:0000313" key="14">
    <source>
        <dbReference type="Proteomes" id="UP000012073"/>
    </source>
</evidence>
<dbReference type="PANTHER" id="PTHR12604:SF2">
    <property type="entry name" value="X-RAY REPAIR CROSS-COMPLEMENTING PROTEIN 6"/>
    <property type="match status" value="1"/>
</dbReference>
<dbReference type="CDD" id="cd00788">
    <property type="entry name" value="KU70"/>
    <property type="match status" value="1"/>
</dbReference>
<keyword evidence="4" id="KW-0227">DNA damage</keyword>
<comment type="subcellular location">
    <subcellularLocation>
        <location evidence="1">Nucleus</location>
    </subcellularLocation>
</comment>
<dbReference type="InterPro" id="IPR006164">
    <property type="entry name" value="DNA_bd_Ku70/Ku80"/>
</dbReference>
<evidence type="ECO:0000256" key="7">
    <source>
        <dbReference type="ARBA" id="ARBA00022840"/>
    </source>
</evidence>
<dbReference type="GeneID" id="17324260"/>
<evidence type="ECO:0000256" key="3">
    <source>
        <dbReference type="ARBA" id="ARBA00022741"/>
    </source>
</evidence>
<dbReference type="GO" id="GO:0006303">
    <property type="term" value="P:double-strand break repair via nonhomologous end joining"/>
    <property type="evidence" value="ECO:0007669"/>
    <property type="project" value="InterPro"/>
</dbReference>
<dbReference type="InterPro" id="IPR027388">
    <property type="entry name" value="Ku70_bridge/pillars_dom_sf"/>
</dbReference>
<evidence type="ECO:0000256" key="4">
    <source>
        <dbReference type="ARBA" id="ARBA00022763"/>
    </source>
</evidence>
<dbReference type="Pfam" id="PF03731">
    <property type="entry name" value="Ku_N"/>
    <property type="match status" value="1"/>
</dbReference>
<name>R7QDZ0_CHOCR</name>
<gene>
    <name evidence="13" type="ORF">CHC_T00010267001</name>
</gene>
<dbReference type="Gramene" id="CDF36732">
    <property type="protein sequence ID" value="CDF36732"/>
    <property type="gene ID" value="CHC_T00010267001"/>
</dbReference>
<dbReference type="Pfam" id="PF03730">
    <property type="entry name" value="Ku_C"/>
    <property type="match status" value="1"/>
</dbReference>
<dbReference type="InterPro" id="IPR047087">
    <property type="entry name" value="KU70_core_dom"/>
</dbReference>
<dbReference type="SUPFAM" id="SSF53300">
    <property type="entry name" value="vWA-like"/>
    <property type="match status" value="1"/>
</dbReference>
<keyword evidence="9" id="KW-0233">DNA recombination</keyword>
<dbReference type="RefSeq" id="XP_005716551.1">
    <property type="nucleotide sequence ID" value="XM_005716494.1"/>
</dbReference>
<evidence type="ECO:0000256" key="5">
    <source>
        <dbReference type="ARBA" id="ARBA00022801"/>
    </source>
</evidence>
<dbReference type="InterPro" id="IPR005161">
    <property type="entry name" value="Ku_N"/>
</dbReference>
<dbReference type="SUPFAM" id="SSF100939">
    <property type="entry name" value="SPOC domain-like"/>
    <property type="match status" value="1"/>
</dbReference>
<dbReference type="PROSITE" id="PS50800">
    <property type="entry name" value="SAP"/>
    <property type="match status" value="1"/>
</dbReference>
<dbReference type="KEGG" id="ccp:CHC_T00010267001"/>
<dbReference type="PIRSF" id="PIRSF003033">
    <property type="entry name" value="Ku70"/>
    <property type="match status" value="1"/>
</dbReference>
<keyword evidence="14" id="KW-1185">Reference proteome</keyword>
<dbReference type="InterPro" id="IPR036361">
    <property type="entry name" value="SAP_dom_sf"/>
</dbReference>
<keyword evidence="10" id="KW-0234">DNA repair</keyword>
<sequence length="729" mass="80836">MPSAEEYGRRRGMNVRDSLVFLVDFRVSMIRKDPAIDIAADICETPGASSLLSITLRCIADVMKTKIVARNSDSIAVVAFGCRGSETRKGWPGVRVLRQLKPADATGIKLLQGIAQRLEAGDGDDLFEMETEELKKLEVPATDRNFCFGADEPVEFDKALWAVRHHFTAIAAARLGVMHRKRVFVFTNDDDPGSGNRAVKQLSLTQAKDLEDMGASLDVSLLMSPSQMDTGMSEGPDSSTFFNDLVYTEDEGDEGDGETRGSVMIATIYSFDDLLTRVRKKEAKKRMMRKTVLVLADDYKIGVALYALVRKAKRPPKVELVAATNKPAFRITTATCESVGEVLKPEEIRYMFTPDCLKNARGKAEASSDLDETVAKPAPLLHGFKKSELTKAKALGPIGLVVYGFRKKSVLRREHTMGPPTFVYPDDTEYIGSTKAFTCLLKCMLKKGVVGLVSVRLREEFGPGMRFAALVPQEEVVDEDVENSVPGGFHLHELPYKDDIYTAWRKEMRKQEDSTEVNGEEGAWAKQEGEEAALVVKEEDMEASELRNEPESVSVTRRMVRKMKIATYSPGMFLNPDLQRFYAGLENAAGVESRYNPQDDLLNPDVAMLQEKGGVYAEEMKRLVVGAQFDGDALAEEFGTKTKKRGAETLEKRLKKTAEKRAACEAARGELDELMMLSMFNKGTLGKLLKADLQVYCRAHGLNERGKKQDLVMAVEDHIADKLGKGGEK</sequence>
<dbReference type="GO" id="GO:0003690">
    <property type="term" value="F:double-stranded DNA binding"/>
    <property type="evidence" value="ECO:0007669"/>
    <property type="project" value="TreeGrafter"/>
</dbReference>
<comment type="similarity">
    <text evidence="2">Belongs to the ku70 family.</text>
</comment>
<evidence type="ECO:0000256" key="1">
    <source>
        <dbReference type="ARBA" id="ARBA00004123"/>
    </source>
</evidence>
<dbReference type="InterPro" id="IPR016194">
    <property type="entry name" value="SPOC-like_C_dom_sf"/>
</dbReference>
<dbReference type="InterPro" id="IPR005160">
    <property type="entry name" value="Ku_C"/>
</dbReference>
<accession>R7QDZ0</accession>
<dbReference type="Gene3D" id="4.10.970.10">
    <property type="entry name" value="Ku70, bridge and pillars"/>
    <property type="match status" value="1"/>
</dbReference>
<dbReference type="EMBL" id="HG001799">
    <property type="protein sequence ID" value="CDF36732.1"/>
    <property type="molecule type" value="Genomic_DNA"/>
</dbReference>
<dbReference type="InterPro" id="IPR003034">
    <property type="entry name" value="SAP_dom"/>
</dbReference>
<dbReference type="GO" id="GO:0016787">
    <property type="term" value="F:hydrolase activity"/>
    <property type="evidence" value="ECO:0007669"/>
    <property type="project" value="UniProtKB-KW"/>
</dbReference>
<dbReference type="InterPro" id="IPR006165">
    <property type="entry name" value="Ku70"/>
</dbReference>
<protein>
    <submittedName>
        <fullName evidence="13">Ku core domain, Ku70 family</fullName>
    </submittedName>
</protein>
<evidence type="ECO:0000256" key="6">
    <source>
        <dbReference type="ARBA" id="ARBA00022806"/>
    </source>
</evidence>
<dbReference type="OMA" id="ADICETP"/>
<keyword evidence="5" id="KW-0378">Hydrolase</keyword>
<dbReference type="Proteomes" id="UP000012073">
    <property type="component" value="Unassembled WGS sequence"/>
</dbReference>